<dbReference type="PANTHER" id="PTHR47219:SF9">
    <property type="entry name" value="GTPASE ACTIVATING PROTEIN AND CENTROSOME-ASSOCIATED, ISOFORM B"/>
    <property type="match status" value="1"/>
</dbReference>
<evidence type="ECO:0000256" key="1">
    <source>
        <dbReference type="SAM" id="Coils"/>
    </source>
</evidence>
<feature type="region of interest" description="Disordered" evidence="2">
    <location>
        <begin position="1"/>
        <end position="51"/>
    </location>
</feature>
<evidence type="ECO:0000313" key="5">
    <source>
        <dbReference type="Proteomes" id="UP000006310"/>
    </source>
</evidence>
<reference evidence="4 5" key="1">
    <citation type="journal article" date="2011" name="Proc. Natl. Acad. Sci. U.S.A.">
        <title>Evolutionary erosion of yeast sex chromosomes by mating-type switching accidents.</title>
        <authorList>
            <person name="Gordon J.L."/>
            <person name="Armisen D."/>
            <person name="Proux-Wera E."/>
            <person name="Oheigeartaigh S.S."/>
            <person name="Byrne K.P."/>
            <person name="Wolfe K.H."/>
        </authorList>
    </citation>
    <scope>NUCLEOTIDE SEQUENCE [LARGE SCALE GENOMIC DNA]</scope>
    <source>
        <strain evidence="5">ATCC MYA-139 / BCRC 22969 / CBS 8797 / CCRC 22969 / KCTC 17520 / NBRC 10181 / NCYC 3082</strain>
    </source>
</reference>
<dbReference type="HOGENOM" id="CLU_449093_0_0_1"/>
<dbReference type="InterPro" id="IPR000195">
    <property type="entry name" value="Rab-GAP-TBC_dom"/>
</dbReference>
<feature type="compositionally biased region" description="Polar residues" evidence="2">
    <location>
        <begin position="24"/>
        <end position="41"/>
    </location>
</feature>
<feature type="region of interest" description="Disordered" evidence="2">
    <location>
        <begin position="83"/>
        <end position="105"/>
    </location>
</feature>
<feature type="coiled-coil region" evidence="1">
    <location>
        <begin position="451"/>
        <end position="485"/>
    </location>
</feature>
<dbReference type="AlphaFoldDB" id="J7R7I2"/>
<dbReference type="OMA" id="HESECFC"/>
<dbReference type="STRING" id="1071383.J7R7I2"/>
<protein>
    <recommendedName>
        <fullName evidence="3">Rab-GAP TBC domain-containing protein</fullName>
    </recommendedName>
</protein>
<dbReference type="PROSITE" id="PS50086">
    <property type="entry name" value="TBC_RABGAP"/>
    <property type="match status" value="1"/>
</dbReference>
<keyword evidence="1" id="KW-0175">Coiled coil</keyword>
<dbReference type="InterPro" id="IPR050302">
    <property type="entry name" value="Rab_GAP_TBC_domain"/>
</dbReference>
<organism evidence="4 5">
    <name type="scientific">Huiozyma naganishii (strain ATCC MYA-139 / BCRC 22969 / CBS 8797 / KCTC 17520 / NBRC 10181 / NCYC 3082 / Yp74L-3)</name>
    <name type="common">Yeast</name>
    <name type="synonym">Kazachstania naganishii</name>
    <dbReference type="NCBI Taxonomy" id="1071383"/>
    <lineage>
        <taxon>Eukaryota</taxon>
        <taxon>Fungi</taxon>
        <taxon>Dikarya</taxon>
        <taxon>Ascomycota</taxon>
        <taxon>Saccharomycotina</taxon>
        <taxon>Saccharomycetes</taxon>
        <taxon>Saccharomycetales</taxon>
        <taxon>Saccharomycetaceae</taxon>
        <taxon>Huiozyma</taxon>
    </lineage>
</organism>
<dbReference type="GO" id="GO:0030427">
    <property type="term" value="C:site of polarized growth"/>
    <property type="evidence" value="ECO:0007669"/>
    <property type="project" value="UniProtKB-ARBA"/>
</dbReference>
<dbReference type="PANTHER" id="PTHR47219">
    <property type="entry name" value="RAB GTPASE-ACTIVATING PROTEIN 1-LIKE"/>
    <property type="match status" value="1"/>
</dbReference>
<feature type="domain" description="Rab-GAP TBC" evidence="3">
    <location>
        <begin position="175"/>
        <end position="363"/>
    </location>
</feature>
<dbReference type="Gene3D" id="1.10.472.80">
    <property type="entry name" value="Ypt/Rab-GAP domain of gyp1p, domain 3"/>
    <property type="match status" value="1"/>
</dbReference>
<dbReference type="Pfam" id="PF00566">
    <property type="entry name" value="RabGAP-TBC"/>
    <property type="match status" value="1"/>
</dbReference>
<reference evidence="5" key="2">
    <citation type="submission" date="2012-08" db="EMBL/GenBank/DDBJ databases">
        <title>Genome sequence of Kazachstania naganishii.</title>
        <authorList>
            <person name="Gordon J.L."/>
            <person name="Armisen D."/>
            <person name="Proux-Wera E."/>
            <person name="OhEigeartaigh S.S."/>
            <person name="Byrne K.P."/>
            <person name="Wolfe K.H."/>
        </authorList>
    </citation>
    <scope>NUCLEOTIDE SEQUENCE [LARGE SCALE GENOMIC DNA]</scope>
    <source>
        <strain evidence="5">ATCC MYA-139 / BCRC 22969 / CBS 8797 / CCRC 22969 / KCTC 17520 / NBRC 10181 / NCYC 3082</strain>
    </source>
</reference>
<dbReference type="InterPro" id="IPR035969">
    <property type="entry name" value="Rab-GAP_TBC_sf"/>
</dbReference>
<evidence type="ECO:0000259" key="3">
    <source>
        <dbReference type="PROSITE" id="PS50086"/>
    </source>
</evidence>
<dbReference type="GO" id="GO:0031267">
    <property type="term" value="F:small GTPase binding"/>
    <property type="evidence" value="ECO:0007669"/>
    <property type="project" value="TreeGrafter"/>
</dbReference>
<sequence length="608" mass="69444">MSDDKNVTTDLEQPSLIEVPASMSEVSLSQKEENPQGSIESSKPKVGFSLEDMQMVPPAPERTMNKPAEEEFKKVGHQIDEVFASPPLPPRGNMQPPLLPARGKSTTEPIPETLMEWRLSENIMALKNDNKCLKDDTVSEPEQNTDIWTSLASHPQYTIKNRSKEIYDKLIIDGGIPSGSRKDVWSSITFQSLHRWDEVFRTLATKPMGSDSDESMLKSLKDDENADAGDVDPLHRVLKSYLNLDSNLKFSTELLQLVICIYKGCDRDELLTFGVLTTVLRYYNIRSYYTDEDSVTHDDNWKPTFYLFDRIFEETDFELYSHFIQEGIRSKNFYQDWILSLATCKTLHTVGLLPLLDLLLLEGPEILFSVNIAALVANKLRFMSLKFDDLLVLLKDTDELLSVFGKDAGFQIPELLQAVQGIRALNPANVVKFSEEYKEVYSSEYAMREEMSRIRQRNQELTKQVRTLERDYSSLNREHVNIANELLQNQLKIAAVKKENFGLQTRSMELNHEISRGQRELDEKNAVTVPFEIKKDLDETMDKNARVMQKNLSLQDRISQLESVVSQLTEANEKQEYVEITGDFVTQGSKLPGQVLGSGWNGLKKVFK</sequence>
<dbReference type="OrthoDB" id="295078at2759"/>
<accession>J7R7I2</accession>
<gene>
    <name evidence="4" type="primary">KNAG0F01620</name>
    <name evidence="4" type="ordered locus">KNAG_0F01620</name>
</gene>
<keyword evidence="5" id="KW-1185">Reference proteome</keyword>
<evidence type="ECO:0000256" key="2">
    <source>
        <dbReference type="SAM" id="MobiDB-lite"/>
    </source>
</evidence>
<dbReference type="GeneID" id="34526545"/>
<dbReference type="eggNOG" id="KOG1102">
    <property type="taxonomic scope" value="Eukaryota"/>
</dbReference>
<dbReference type="GO" id="GO:0005096">
    <property type="term" value="F:GTPase activator activity"/>
    <property type="evidence" value="ECO:0007669"/>
    <property type="project" value="TreeGrafter"/>
</dbReference>
<dbReference type="KEGG" id="kng:KNAG_0F01620"/>
<dbReference type="Proteomes" id="UP000006310">
    <property type="component" value="Chromosome 6"/>
</dbReference>
<dbReference type="RefSeq" id="XP_022465076.1">
    <property type="nucleotide sequence ID" value="XM_022608596.1"/>
</dbReference>
<dbReference type="SMART" id="SM00164">
    <property type="entry name" value="TBC"/>
    <property type="match status" value="1"/>
</dbReference>
<dbReference type="EMBL" id="HE978319">
    <property type="protein sequence ID" value="CCK70830.1"/>
    <property type="molecule type" value="Genomic_DNA"/>
</dbReference>
<evidence type="ECO:0000313" key="4">
    <source>
        <dbReference type="EMBL" id="CCK70830.1"/>
    </source>
</evidence>
<dbReference type="SUPFAM" id="SSF47923">
    <property type="entry name" value="Ypt/Rab-GAP domain of gyp1p"/>
    <property type="match status" value="1"/>
</dbReference>
<proteinExistence type="predicted"/>
<name>J7R7I2_HUIN7</name>